<dbReference type="PROSITE" id="PS50943">
    <property type="entry name" value="HTH_CROC1"/>
    <property type="match status" value="1"/>
</dbReference>
<organism evidence="2 3">
    <name type="scientific">Algimonas porphyrae</name>
    <dbReference type="NCBI Taxonomy" id="1128113"/>
    <lineage>
        <taxon>Bacteria</taxon>
        <taxon>Pseudomonadati</taxon>
        <taxon>Pseudomonadota</taxon>
        <taxon>Alphaproteobacteria</taxon>
        <taxon>Maricaulales</taxon>
        <taxon>Robiginitomaculaceae</taxon>
        <taxon>Algimonas</taxon>
    </lineage>
</organism>
<dbReference type="EMBL" id="BSNJ01000003">
    <property type="protein sequence ID" value="GLQ20773.1"/>
    <property type="molecule type" value="Genomic_DNA"/>
</dbReference>
<dbReference type="SUPFAM" id="SSF47413">
    <property type="entry name" value="lambda repressor-like DNA-binding domains"/>
    <property type="match status" value="1"/>
</dbReference>
<keyword evidence="3" id="KW-1185">Reference proteome</keyword>
<dbReference type="InterPro" id="IPR001387">
    <property type="entry name" value="Cro/C1-type_HTH"/>
</dbReference>
<accession>A0ABQ5V031</accession>
<gene>
    <name evidence="2" type="ORF">GCM10007854_17280</name>
</gene>
<feature type="domain" description="HTH cro/C1-type" evidence="1">
    <location>
        <begin position="27"/>
        <end position="81"/>
    </location>
</feature>
<dbReference type="SMART" id="SM00530">
    <property type="entry name" value="HTH_XRE"/>
    <property type="match status" value="1"/>
</dbReference>
<dbReference type="Proteomes" id="UP001161390">
    <property type="component" value="Unassembled WGS sequence"/>
</dbReference>
<dbReference type="Pfam" id="PF01381">
    <property type="entry name" value="HTH_3"/>
    <property type="match status" value="1"/>
</dbReference>
<name>A0ABQ5V031_9PROT</name>
<reference evidence="2" key="2">
    <citation type="submission" date="2023-01" db="EMBL/GenBank/DDBJ databases">
        <title>Draft genome sequence of Algimonas porphyrae strain NBRC 108216.</title>
        <authorList>
            <person name="Sun Q."/>
            <person name="Mori K."/>
        </authorList>
    </citation>
    <scope>NUCLEOTIDE SEQUENCE</scope>
    <source>
        <strain evidence="2">NBRC 108216</strain>
    </source>
</reference>
<sequence length="147" mass="16428">MEGDITMTSKHAPRSANPVDVHVGARVRLRRQVMKMSQEKLGDQLGVTFQQVQKYERGTNRVGASRLWRLSQVLEVPVSYFFEGMTDQIEAGEFGENDQMPIVYDFINSSDGVALAKAVSQIKNKAVRRQILELARSLAKDSAAKSD</sequence>
<dbReference type="CDD" id="cd00093">
    <property type="entry name" value="HTH_XRE"/>
    <property type="match status" value="1"/>
</dbReference>
<dbReference type="Gene3D" id="1.10.260.40">
    <property type="entry name" value="lambda repressor-like DNA-binding domains"/>
    <property type="match status" value="1"/>
</dbReference>
<proteinExistence type="predicted"/>
<evidence type="ECO:0000313" key="2">
    <source>
        <dbReference type="EMBL" id="GLQ20773.1"/>
    </source>
</evidence>
<comment type="caution">
    <text evidence="2">The sequence shown here is derived from an EMBL/GenBank/DDBJ whole genome shotgun (WGS) entry which is preliminary data.</text>
</comment>
<dbReference type="InterPro" id="IPR010982">
    <property type="entry name" value="Lambda_DNA-bd_dom_sf"/>
</dbReference>
<evidence type="ECO:0000313" key="3">
    <source>
        <dbReference type="Proteomes" id="UP001161390"/>
    </source>
</evidence>
<reference evidence="2" key="1">
    <citation type="journal article" date="2014" name="Int. J. Syst. Evol. Microbiol.">
        <title>Complete genome of a new Firmicutes species belonging to the dominant human colonic microbiota ('Ruminococcus bicirculans') reveals two chromosomes and a selective capacity to utilize plant glucans.</title>
        <authorList>
            <consortium name="NISC Comparative Sequencing Program"/>
            <person name="Wegmann U."/>
            <person name="Louis P."/>
            <person name="Goesmann A."/>
            <person name="Henrissat B."/>
            <person name="Duncan S.H."/>
            <person name="Flint H.J."/>
        </authorList>
    </citation>
    <scope>NUCLEOTIDE SEQUENCE</scope>
    <source>
        <strain evidence="2">NBRC 108216</strain>
    </source>
</reference>
<protein>
    <submittedName>
        <fullName evidence="2">Transcriptional regulator</fullName>
    </submittedName>
</protein>
<evidence type="ECO:0000259" key="1">
    <source>
        <dbReference type="PROSITE" id="PS50943"/>
    </source>
</evidence>